<organism evidence="1 2">
    <name type="scientific">Desertifilum tharense IPPAS B-1220</name>
    <dbReference type="NCBI Taxonomy" id="1781255"/>
    <lineage>
        <taxon>Bacteria</taxon>
        <taxon>Bacillati</taxon>
        <taxon>Cyanobacteriota</taxon>
        <taxon>Cyanophyceae</taxon>
        <taxon>Desertifilales</taxon>
        <taxon>Desertifilaceae</taxon>
        <taxon>Desertifilum</taxon>
    </lineage>
</organism>
<gene>
    <name evidence="1" type="ORF">BH720_015955</name>
</gene>
<evidence type="ECO:0000313" key="2">
    <source>
        <dbReference type="Proteomes" id="UP000095472"/>
    </source>
</evidence>
<protein>
    <submittedName>
        <fullName evidence="1">Uncharacterized protein</fullName>
    </submittedName>
</protein>
<dbReference type="EMBL" id="CP182909">
    <property type="protein sequence ID" value="XPM66631.1"/>
    <property type="molecule type" value="Genomic_DNA"/>
</dbReference>
<proteinExistence type="predicted"/>
<accession>A0ACD5H3A8</accession>
<name>A0ACD5H3A8_9CYAN</name>
<evidence type="ECO:0000313" key="1">
    <source>
        <dbReference type="EMBL" id="XPM66631.1"/>
    </source>
</evidence>
<dbReference type="Proteomes" id="UP000095472">
    <property type="component" value="Chromosome"/>
</dbReference>
<keyword evidence="2" id="KW-1185">Reference proteome</keyword>
<sequence>MGNKRELGVGSWGLGEEEDGGWGDGGNEGKLAIVLDIYSELSTNFLTWNSATWHLSYGTSTLCSSLSTLFLLSPLP</sequence>
<reference evidence="1 2" key="1">
    <citation type="journal article" date="2016" name="Genome Announc.">
        <title>Draft Genome Sequence of the Thermotolerant Cyanobacterium Desertifilum sp. IPPAS B-1220.</title>
        <authorList>
            <person name="Mironov K.S."/>
            <person name="Sinetova M.A."/>
            <person name="Bolatkhan K."/>
            <person name="Zayadan B.K."/>
            <person name="Ustinova V.V."/>
            <person name="Kupriyanova E.V."/>
            <person name="Skrypnik A.N."/>
            <person name="Gogoleva N.E."/>
            <person name="Gogolev Y.V."/>
            <person name="Los D.A."/>
        </authorList>
    </citation>
    <scope>NUCLEOTIDE SEQUENCE [LARGE SCALE GENOMIC DNA]</scope>
    <source>
        <strain evidence="1 2">IPPAS B-1220</strain>
    </source>
</reference>